<evidence type="ECO:0008006" key="4">
    <source>
        <dbReference type="Google" id="ProtNLM"/>
    </source>
</evidence>
<dbReference type="InterPro" id="IPR024422">
    <property type="entry name" value="Protein_unknown_function_OB"/>
</dbReference>
<keyword evidence="1" id="KW-0812">Transmembrane</keyword>
<reference evidence="2" key="1">
    <citation type="submission" date="2023-07" db="EMBL/GenBank/DDBJ databases">
        <title>Two novel species in the genus Flavivirga.</title>
        <authorList>
            <person name="Kwon K."/>
        </authorList>
    </citation>
    <scope>NUCLEOTIDE SEQUENCE</scope>
    <source>
        <strain evidence="2">KCTC 52353</strain>
    </source>
</reference>
<sequence>MKKWKILIILIGLCIAAYLYIYKDHRNIETEAPVFTVTASLISSEFSKTPLESEKKYLNKTILVSGVISEVNQNDLTLNDIVFCQFSNSVNSLKIESKIKIKGRVIGYDDLLEQIKLDQCLIIISK</sequence>
<comment type="caution">
    <text evidence="2">The sequence shown here is derived from an EMBL/GenBank/DDBJ whole genome shotgun (WGS) entry which is preliminary data.</text>
</comment>
<gene>
    <name evidence="2" type="ORF">Q4Q35_08305</name>
</gene>
<feature type="transmembrane region" description="Helical" evidence="1">
    <location>
        <begin position="6"/>
        <end position="22"/>
    </location>
</feature>
<proteinExistence type="predicted"/>
<dbReference type="Pfam" id="PF12869">
    <property type="entry name" value="tRNA_anti-like"/>
    <property type="match status" value="1"/>
</dbReference>
<name>A0ABT8W9V2_9FLAO</name>
<organism evidence="2 3">
    <name type="scientific">Flavivirga aquimarina</name>
    <dbReference type="NCBI Taxonomy" id="2027862"/>
    <lineage>
        <taxon>Bacteria</taxon>
        <taxon>Pseudomonadati</taxon>
        <taxon>Bacteroidota</taxon>
        <taxon>Flavobacteriia</taxon>
        <taxon>Flavobacteriales</taxon>
        <taxon>Flavobacteriaceae</taxon>
        <taxon>Flavivirga</taxon>
    </lineage>
</organism>
<evidence type="ECO:0000313" key="3">
    <source>
        <dbReference type="Proteomes" id="UP001176883"/>
    </source>
</evidence>
<keyword evidence="1" id="KW-0472">Membrane</keyword>
<keyword evidence="3" id="KW-1185">Reference proteome</keyword>
<protein>
    <recommendedName>
        <fullName evidence="4">tRNA_anti-like</fullName>
    </recommendedName>
</protein>
<dbReference type="EMBL" id="JAUOEK010000093">
    <property type="protein sequence ID" value="MDO5969807.1"/>
    <property type="molecule type" value="Genomic_DNA"/>
</dbReference>
<dbReference type="Proteomes" id="UP001176883">
    <property type="component" value="Unassembled WGS sequence"/>
</dbReference>
<evidence type="ECO:0000313" key="2">
    <source>
        <dbReference type="EMBL" id="MDO5969807.1"/>
    </source>
</evidence>
<dbReference type="RefSeq" id="WP_303277502.1">
    <property type="nucleotide sequence ID" value="NZ_JAUOEK010000093.1"/>
</dbReference>
<accession>A0ABT8W9V2</accession>
<evidence type="ECO:0000256" key="1">
    <source>
        <dbReference type="SAM" id="Phobius"/>
    </source>
</evidence>
<keyword evidence="1" id="KW-1133">Transmembrane helix</keyword>